<dbReference type="CDD" id="cd05233">
    <property type="entry name" value="SDR_c"/>
    <property type="match status" value="1"/>
</dbReference>
<protein>
    <submittedName>
        <fullName evidence="2">SDR family oxidoreductase</fullName>
    </submittedName>
</protein>
<comment type="similarity">
    <text evidence="1">Belongs to the short-chain dehydrogenases/reductases (SDR) family.</text>
</comment>
<dbReference type="RefSeq" id="WP_142895678.1">
    <property type="nucleotide sequence ID" value="NZ_ML660053.1"/>
</dbReference>
<reference evidence="2 3" key="1">
    <citation type="submission" date="2019-06" db="EMBL/GenBank/DDBJ databases">
        <title>Whole genome sequence for Rhodospirillaceae sp. R148.</title>
        <authorList>
            <person name="Wang G."/>
        </authorList>
    </citation>
    <scope>NUCLEOTIDE SEQUENCE [LARGE SCALE GENOMIC DNA]</scope>
    <source>
        <strain evidence="2 3">R148</strain>
    </source>
</reference>
<organism evidence="2 3">
    <name type="scientific">Denitrobaculum tricleocarpae</name>
    <dbReference type="NCBI Taxonomy" id="2591009"/>
    <lineage>
        <taxon>Bacteria</taxon>
        <taxon>Pseudomonadati</taxon>
        <taxon>Pseudomonadota</taxon>
        <taxon>Alphaproteobacteria</taxon>
        <taxon>Rhodospirillales</taxon>
        <taxon>Rhodospirillaceae</taxon>
        <taxon>Denitrobaculum</taxon>
    </lineage>
</organism>
<evidence type="ECO:0000313" key="3">
    <source>
        <dbReference type="Proteomes" id="UP000315252"/>
    </source>
</evidence>
<keyword evidence="3" id="KW-1185">Reference proteome</keyword>
<dbReference type="PANTHER" id="PTHR42760">
    <property type="entry name" value="SHORT-CHAIN DEHYDROGENASES/REDUCTASES FAMILY MEMBER"/>
    <property type="match status" value="1"/>
</dbReference>
<dbReference type="GO" id="GO:0016616">
    <property type="term" value="F:oxidoreductase activity, acting on the CH-OH group of donors, NAD or NADP as acceptor"/>
    <property type="evidence" value="ECO:0007669"/>
    <property type="project" value="TreeGrafter"/>
</dbReference>
<sequence length="249" mass="26355">MTFTGKTAVVTGAAGGMGLAVTQDLLAAGASVLAIDIKPRPPALSDAGKNLHFLEGDLTDDAFVAEAMSVAFSLKDRLDYLVNAAAVLWFDRDVSMVDIDLGVWDQVLEIDLKTMVHTTRHAVPLIKRSQGGAMVHIASTQALRGDDKPQDAYQASKAAILSLSKSLAIQFAASRIRSNCVVPGPCQSPMQARWDENPQLKHATAGVIPLGRVGHPEDIANAVLFLLSDKASYITGTELVVDGGLTARP</sequence>
<evidence type="ECO:0000313" key="2">
    <source>
        <dbReference type="EMBL" id="TQV82047.1"/>
    </source>
</evidence>
<dbReference type="InterPro" id="IPR002347">
    <property type="entry name" value="SDR_fam"/>
</dbReference>
<dbReference type="PRINTS" id="PR00081">
    <property type="entry name" value="GDHRDH"/>
</dbReference>
<dbReference type="Gene3D" id="3.40.50.720">
    <property type="entry name" value="NAD(P)-binding Rossmann-like Domain"/>
    <property type="match status" value="1"/>
</dbReference>
<dbReference type="InterPro" id="IPR036291">
    <property type="entry name" value="NAD(P)-bd_dom_sf"/>
</dbReference>
<name>A0A545TXW1_9PROT</name>
<proteinExistence type="inferred from homology"/>
<dbReference type="SUPFAM" id="SSF51735">
    <property type="entry name" value="NAD(P)-binding Rossmann-fold domains"/>
    <property type="match status" value="1"/>
</dbReference>
<dbReference type="EMBL" id="VHSH01000002">
    <property type="protein sequence ID" value="TQV82047.1"/>
    <property type="molecule type" value="Genomic_DNA"/>
</dbReference>
<dbReference type="AlphaFoldDB" id="A0A545TXW1"/>
<dbReference type="FunFam" id="3.40.50.720:FF:000084">
    <property type="entry name" value="Short-chain dehydrogenase reductase"/>
    <property type="match status" value="1"/>
</dbReference>
<accession>A0A545TXW1</accession>
<evidence type="ECO:0000256" key="1">
    <source>
        <dbReference type="ARBA" id="ARBA00006484"/>
    </source>
</evidence>
<dbReference type="OrthoDB" id="286404at2"/>
<dbReference type="Proteomes" id="UP000315252">
    <property type="component" value="Unassembled WGS sequence"/>
</dbReference>
<dbReference type="Pfam" id="PF13561">
    <property type="entry name" value="adh_short_C2"/>
    <property type="match status" value="1"/>
</dbReference>
<comment type="caution">
    <text evidence="2">The sequence shown here is derived from an EMBL/GenBank/DDBJ whole genome shotgun (WGS) entry which is preliminary data.</text>
</comment>
<gene>
    <name evidence="2" type="ORF">FKG95_07380</name>
</gene>
<dbReference type="PRINTS" id="PR00080">
    <property type="entry name" value="SDRFAMILY"/>
</dbReference>